<dbReference type="EMBL" id="CAADJG010000002">
    <property type="protein sequence ID" value="VFS83224.1"/>
    <property type="molecule type" value="Genomic_DNA"/>
</dbReference>
<sequence length="64" mass="6791">MVSGLSSENMLTTKLFQPCARAVSSIESVISTEKGVVTVSSARTPMVFGVAWAPRIFLAERSGT</sequence>
<proteinExistence type="predicted"/>
<dbReference type="AlphaFoldDB" id="A0A485CFD4"/>
<protein>
    <submittedName>
        <fullName evidence="1">Uncharacterized protein</fullName>
    </submittedName>
</protein>
<evidence type="ECO:0000313" key="2">
    <source>
        <dbReference type="Proteomes" id="UP000332594"/>
    </source>
</evidence>
<dbReference type="Proteomes" id="UP000332594">
    <property type="component" value="Unassembled WGS sequence"/>
</dbReference>
<organism evidence="1 2">
    <name type="scientific">Raoultella terrigena</name>
    <name type="common">Klebsiella terrigena</name>
    <dbReference type="NCBI Taxonomy" id="577"/>
    <lineage>
        <taxon>Bacteria</taxon>
        <taxon>Pseudomonadati</taxon>
        <taxon>Pseudomonadota</taxon>
        <taxon>Gammaproteobacteria</taxon>
        <taxon>Enterobacterales</taxon>
        <taxon>Enterobacteriaceae</taxon>
        <taxon>Klebsiella/Raoultella group</taxon>
        <taxon>Raoultella</taxon>
    </lineage>
</organism>
<gene>
    <name evidence="1" type="ORF">NCTC13038_04734</name>
</gene>
<name>A0A485CFD4_RAOTE</name>
<evidence type="ECO:0000313" key="1">
    <source>
        <dbReference type="EMBL" id="VFS83224.1"/>
    </source>
</evidence>
<reference evidence="1 2" key="1">
    <citation type="submission" date="2019-03" db="EMBL/GenBank/DDBJ databases">
        <authorList>
            <consortium name="Pathogen Informatics"/>
        </authorList>
    </citation>
    <scope>NUCLEOTIDE SEQUENCE [LARGE SCALE GENOMIC DNA]</scope>
    <source>
        <strain evidence="1 2">NCTC13038</strain>
    </source>
</reference>
<accession>A0A485CFD4</accession>